<sequence length="108" mass="12748">MDIYESRRTQHEHLSTSSRRLSPSPPKISHLMSLHWSYIHSQLLLRTLEDALPWLLLQMCLHVFQHVPGLHRVECVHQRHSRLWRVLHAFFRVPLPLHCPVGADLLPC</sequence>
<feature type="region of interest" description="Disordered" evidence="1">
    <location>
        <begin position="1"/>
        <end position="23"/>
    </location>
</feature>
<evidence type="ECO:0000313" key="2">
    <source>
        <dbReference type="EMBL" id="CAG6742739.1"/>
    </source>
</evidence>
<dbReference type="EMBL" id="HBUF01438870">
    <property type="protein sequence ID" value="CAG6742739.1"/>
    <property type="molecule type" value="Transcribed_RNA"/>
</dbReference>
<accession>A0A8D9E800</accession>
<evidence type="ECO:0000256" key="1">
    <source>
        <dbReference type="SAM" id="MobiDB-lite"/>
    </source>
</evidence>
<feature type="compositionally biased region" description="Basic and acidic residues" evidence="1">
    <location>
        <begin position="1"/>
        <end position="14"/>
    </location>
</feature>
<organism evidence="2">
    <name type="scientific">Cacopsylla melanoneura</name>
    <dbReference type="NCBI Taxonomy" id="428564"/>
    <lineage>
        <taxon>Eukaryota</taxon>
        <taxon>Metazoa</taxon>
        <taxon>Ecdysozoa</taxon>
        <taxon>Arthropoda</taxon>
        <taxon>Hexapoda</taxon>
        <taxon>Insecta</taxon>
        <taxon>Pterygota</taxon>
        <taxon>Neoptera</taxon>
        <taxon>Paraneoptera</taxon>
        <taxon>Hemiptera</taxon>
        <taxon>Sternorrhyncha</taxon>
        <taxon>Psylloidea</taxon>
        <taxon>Psyllidae</taxon>
        <taxon>Psyllinae</taxon>
        <taxon>Cacopsylla</taxon>
    </lineage>
</organism>
<dbReference type="AlphaFoldDB" id="A0A8D9E800"/>
<name>A0A8D9E800_9HEMI</name>
<protein>
    <submittedName>
        <fullName evidence="2">Uncharacterized protein</fullName>
    </submittedName>
</protein>
<reference evidence="2" key="1">
    <citation type="submission" date="2021-05" db="EMBL/GenBank/DDBJ databases">
        <authorList>
            <person name="Alioto T."/>
            <person name="Alioto T."/>
            <person name="Gomez Garrido J."/>
        </authorList>
    </citation>
    <scope>NUCLEOTIDE SEQUENCE</scope>
</reference>
<proteinExistence type="predicted"/>